<dbReference type="OrthoDB" id="310895at2759"/>
<keyword evidence="1" id="KW-0805">Transcription regulation</keyword>
<dbReference type="GO" id="GO:0000981">
    <property type="term" value="F:DNA-binding transcription factor activity, RNA polymerase II-specific"/>
    <property type="evidence" value="ECO:0007669"/>
    <property type="project" value="TreeGrafter"/>
</dbReference>
<evidence type="ECO:0000256" key="3">
    <source>
        <dbReference type="ARBA" id="ARBA00023163"/>
    </source>
</evidence>
<dbReference type="PANTHER" id="PTHR47424">
    <property type="entry name" value="REGULATORY PROTEIN GAL4"/>
    <property type="match status" value="1"/>
</dbReference>
<gene>
    <name evidence="6" type="ORF">GTA08_BOTSDO06376</name>
</gene>
<comment type="caution">
    <text evidence="6">The sequence shown here is derived from an EMBL/GenBank/DDBJ whole genome shotgun (WGS) entry which is preliminary data.</text>
</comment>
<keyword evidence="4" id="KW-0539">Nucleus</keyword>
<dbReference type="CDD" id="cd12148">
    <property type="entry name" value="fungal_TF_MHR"/>
    <property type="match status" value="1"/>
</dbReference>
<reference evidence="6" key="1">
    <citation type="submission" date="2020-04" db="EMBL/GenBank/DDBJ databases">
        <title>Genome Assembly and Annotation of Botryosphaeria dothidea sdau 11-99, a Latent Pathogen of Apple Fruit Ring Rot in China.</title>
        <authorList>
            <person name="Yu C."/>
            <person name="Diao Y."/>
            <person name="Lu Q."/>
            <person name="Zhao J."/>
            <person name="Cui S."/>
            <person name="Peng C."/>
            <person name="He B."/>
            <person name="Liu H."/>
        </authorList>
    </citation>
    <scope>NUCLEOTIDE SEQUENCE [LARGE SCALE GENOMIC DNA]</scope>
    <source>
        <strain evidence="6">Sdau11-99</strain>
    </source>
</reference>
<feature type="compositionally biased region" description="Basic residues" evidence="5">
    <location>
        <begin position="20"/>
        <end position="29"/>
    </location>
</feature>
<dbReference type="PANTHER" id="PTHR47424:SF3">
    <property type="entry name" value="REGULATORY PROTEIN GAL4"/>
    <property type="match status" value="1"/>
</dbReference>
<feature type="compositionally biased region" description="Polar residues" evidence="5">
    <location>
        <begin position="127"/>
        <end position="140"/>
    </location>
</feature>
<evidence type="ECO:0000313" key="7">
    <source>
        <dbReference type="Proteomes" id="UP000572817"/>
    </source>
</evidence>
<evidence type="ECO:0000256" key="2">
    <source>
        <dbReference type="ARBA" id="ARBA00023125"/>
    </source>
</evidence>
<dbReference type="EMBL" id="WWBZ02000040">
    <property type="protein sequence ID" value="KAF4305877.1"/>
    <property type="molecule type" value="Genomic_DNA"/>
</dbReference>
<keyword evidence="3" id="KW-0804">Transcription</keyword>
<dbReference type="AlphaFoldDB" id="A0A8H4N7V4"/>
<keyword evidence="7" id="KW-1185">Reference proteome</keyword>
<organism evidence="6 7">
    <name type="scientific">Botryosphaeria dothidea</name>
    <dbReference type="NCBI Taxonomy" id="55169"/>
    <lineage>
        <taxon>Eukaryota</taxon>
        <taxon>Fungi</taxon>
        <taxon>Dikarya</taxon>
        <taxon>Ascomycota</taxon>
        <taxon>Pezizomycotina</taxon>
        <taxon>Dothideomycetes</taxon>
        <taxon>Dothideomycetes incertae sedis</taxon>
        <taxon>Botryosphaeriales</taxon>
        <taxon>Botryosphaeriaceae</taxon>
        <taxon>Botryosphaeria</taxon>
    </lineage>
</organism>
<keyword evidence="2" id="KW-0238">DNA-binding</keyword>
<dbReference type="GO" id="GO:0000435">
    <property type="term" value="P:positive regulation of transcription from RNA polymerase II promoter by galactose"/>
    <property type="evidence" value="ECO:0007669"/>
    <property type="project" value="TreeGrafter"/>
</dbReference>
<dbReference type="GO" id="GO:0005634">
    <property type="term" value="C:nucleus"/>
    <property type="evidence" value="ECO:0007669"/>
    <property type="project" value="TreeGrafter"/>
</dbReference>
<dbReference type="GO" id="GO:0000978">
    <property type="term" value="F:RNA polymerase II cis-regulatory region sequence-specific DNA binding"/>
    <property type="evidence" value="ECO:0007669"/>
    <property type="project" value="TreeGrafter"/>
</dbReference>
<evidence type="ECO:0000313" key="6">
    <source>
        <dbReference type="EMBL" id="KAF4305877.1"/>
    </source>
</evidence>
<dbReference type="InterPro" id="IPR051127">
    <property type="entry name" value="Fungal_SecMet_Regulators"/>
</dbReference>
<proteinExistence type="predicted"/>
<protein>
    <recommendedName>
        <fullName evidence="8">Transcription factor domain-containing protein</fullName>
    </recommendedName>
</protein>
<evidence type="ECO:0000256" key="4">
    <source>
        <dbReference type="ARBA" id="ARBA00023242"/>
    </source>
</evidence>
<evidence type="ECO:0008006" key="8">
    <source>
        <dbReference type="Google" id="ProtNLM"/>
    </source>
</evidence>
<feature type="region of interest" description="Disordered" evidence="5">
    <location>
        <begin position="127"/>
        <end position="153"/>
    </location>
</feature>
<evidence type="ECO:0000256" key="1">
    <source>
        <dbReference type="ARBA" id="ARBA00023015"/>
    </source>
</evidence>
<accession>A0A8H4N7V4</accession>
<name>A0A8H4N7V4_9PEZI</name>
<feature type="region of interest" description="Disordered" evidence="5">
    <location>
        <begin position="20"/>
        <end position="52"/>
    </location>
</feature>
<sequence length="555" mass="61825">MIEVIKKYEPDLKLDLPSLRARKQARSGHNRPSPTTSGKCAECSRRMPTPPDEQIEQLEEAQETPITIDVSPEMEALDGESVSVLVDTKGSHKFIGPRGEASFHMAVVHCLTAERTTGNKFLLEHTTSPKSQLSNTQNKTGLPLSPGLQPPDKGHLPSRAAIYSCAERFFTQIQCSLWVYPEDQFYSRIEQTYSEESLKPTWFCFLYAFLSLTSPSEIPDSGDYPLTSEEYYNLSISYLPLVLYHPDLDGVRGLLTLLLAPGLRTPVGYLNFSTSLNRLLAKVHRIMFITPVGPNSVISNEKANVDSLLAEMTSWKDSLPQYLQMEAPSPPSHKRTIALLHLRYWSTRVCISRRFLLYHLQHGSEIPAEKASFFKTMASYCMESSEHVLAIMKALAADSLLSDLSFFDTNCLLSISLLFALSYNFTKLQSDAAKFRTCVGLFDLLKDVEWPAECVTRLLRIVRPLGLAPGVEDDAAQSGNQQLSERTANILDLAASSDALDQDWQVQAGDASLLSNTIQTEMSPLEANVLMWDALGTWELPGVMTDTPWEGMSPS</sequence>
<dbReference type="Proteomes" id="UP000572817">
    <property type="component" value="Unassembled WGS sequence"/>
</dbReference>
<evidence type="ECO:0000256" key="5">
    <source>
        <dbReference type="SAM" id="MobiDB-lite"/>
    </source>
</evidence>